<feature type="chain" id="PRO_5039056962" evidence="8">
    <location>
        <begin position="19"/>
        <end position="389"/>
    </location>
</feature>
<organism evidence="11 12">
    <name type="scientific">Paenibacillus taihuensis</name>
    <dbReference type="NCBI Taxonomy" id="1156355"/>
    <lineage>
        <taxon>Bacteria</taxon>
        <taxon>Bacillati</taxon>
        <taxon>Bacillota</taxon>
        <taxon>Bacilli</taxon>
        <taxon>Bacillales</taxon>
        <taxon>Paenibacillaceae</taxon>
        <taxon>Paenibacillus</taxon>
    </lineage>
</organism>
<dbReference type="RefSeq" id="WP_181909756.1">
    <property type="nucleotide sequence ID" value="NZ_QTTN01000038.1"/>
</dbReference>
<dbReference type="PANTHER" id="PTHR35789:SF1">
    <property type="entry name" value="SPORE GERMINATION PROTEIN B3"/>
    <property type="match status" value="1"/>
</dbReference>
<evidence type="ECO:0000256" key="7">
    <source>
        <dbReference type="ARBA" id="ARBA00023288"/>
    </source>
</evidence>
<gene>
    <name evidence="11" type="ORF">A8990_13818</name>
</gene>
<evidence type="ECO:0000313" key="11">
    <source>
        <dbReference type="EMBL" id="REE68089.1"/>
    </source>
</evidence>
<dbReference type="EMBL" id="QTTN01000038">
    <property type="protein sequence ID" value="REE68089.1"/>
    <property type="molecule type" value="Genomic_DNA"/>
</dbReference>
<evidence type="ECO:0000256" key="1">
    <source>
        <dbReference type="ARBA" id="ARBA00004635"/>
    </source>
</evidence>
<dbReference type="InterPro" id="IPR008844">
    <property type="entry name" value="Spore_GerAC-like"/>
</dbReference>
<dbReference type="GO" id="GO:0016020">
    <property type="term" value="C:membrane"/>
    <property type="evidence" value="ECO:0007669"/>
    <property type="project" value="UniProtKB-SubCell"/>
</dbReference>
<evidence type="ECO:0000256" key="8">
    <source>
        <dbReference type="SAM" id="SignalP"/>
    </source>
</evidence>
<sequence>MKMIKRSIALLLSMAMLAGCSSDIREISDIALVMLTSIDYNEKKQEYIFTVNCLEASTNSSDSSERKSEWIASASGKSIFEAARNLRSRAGKILVWQHDKFFLIGESAARRSFYEVVDFLTRTREIRLSSFLIVGEGPALELMRMRAETGDLVSNEILGRIKNEQLWGKSLSITIKDVVNYYTNPYRGFVTGKLSKSMPIGGTREVIFLSGGSVIKEGKLSNWLTKEDTLSIHILVDKKYWRHLEFAEYVPYKSLNVGLRLHVNKRSMKLVHINGKQGIDIHIGLTGTIASLDNHLNLADPVKLRELENAANRYMERKLKKSLNRFQQVMKTDIIGFSDYLRHYHPYLWRKISAHWVTEVYPSMPTRVHVDVSIPTIGMSEVLGGSKDD</sequence>
<dbReference type="Pfam" id="PF05504">
    <property type="entry name" value="Spore_GerAC"/>
    <property type="match status" value="1"/>
</dbReference>
<dbReference type="Gene3D" id="3.30.300.210">
    <property type="entry name" value="Nutrient germinant receptor protein C, domain 3"/>
    <property type="match status" value="1"/>
</dbReference>
<evidence type="ECO:0000259" key="9">
    <source>
        <dbReference type="Pfam" id="PF05504"/>
    </source>
</evidence>
<keyword evidence="3" id="KW-0309">Germination</keyword>
<comment type="caution">
    <text evidence="11">The sequence shown here is derived from an EMBL/GenBank/DDBJ whole genome shotgun (WGS) entry which is preliminary data.</text>
</comment>
<dbReference type="InterPro" id="IPR046953">
    <property type="entry name" value="Spore_GerAC-like_C"/>
</dbReference>
<feature type="domain" description="Spore germination protein N-terminal" evidence="10">
    <location>
        <begin position="23"/>
        <end position="190"/>
    </location>
</feature>
<keyword evidence="12" id="KW-1185">Reference proteome</keyword>
<keyword evidence="6" id="KW-0564">Palmitate</keyword>
<keyword evidence="5" id="KW-0472">Membrane</keyword>
<dbReference type="Pfam" id="PF25198">
    <property type="entry name" value="Spore_GerAC_N"/>
    <property type="match status" value="1"/>
</dbReference>
<dbReference type="InterPro" id="IPR038501">
    <property type="entry name" value="Spore_GerAC_C_sf"/>
</dbReference>
<evidence type="ECO:0000256" key="2">
    <source>
        <dbReference type="ARBA" id="ARBA00007886"/>
    </source>
</evidence>
<evidence type="ECO:0000259" key="10">
    <source>
        <dbReference type="Pfam" id="PF25198"/>
    </source>
</evidence>
<evidence type="ECO:0000256" key="5">
    <source>
        <dbReference type="ARBA" id="ARBA00023136"/>
    </source>
</evidence>
<keyword evidence="4 8" id="KW-0732">Signal</keyword>
<reference evidence="11 12" key="1">
    <citation type="submission" date="2018-08" db="EMBL/GenBank/DDBJ databases">
        <title>Genomic Encyclopedia of Type Strains, Phase III (KMG-III): the genomes of soil and plant-associated and newly described type strains.</title>
        <authorList>
            <person name="Whitman W."/>
        </authorList>
    </citation>
    <scope>NUCLEOTIDE SEQUENCE [LARGE SCALE GENOMIC DNA]</scope>
    <source>
        <strain evidence="11 12">CGMCC 1.10966</strain>
    </source>
</reference>
<dbReference type="InterPro" id="IPR057336">
    <property type="entry name" value="GerAC_N"/>
</dbReference>
<dbReference type="AlphaFoldDB" id="A0A3D9R2A4"/>
<feature type="domain" description="Spore germination GerAC-like C-terminal" evidence="9">
    <location>
        <begin position="210"/>
        <end position="378"/>
    </location>
</feature>
<evidence type="ECO:0000256" key="6">
    <source>
        <dbReference type="ARBA" id="ARBA00023139"/>
    </source>
</evidence>
<dbReference type="Proteomes" id="UP000256304">
    <property type="component" value="Unassembled WGS sequence"/>
</dbReference>
<evidence type="ECO:0000313" key="12">
    <source>
        <dbReference type="Proteomes" id="UP000256304"/>
    </source>
</evidence>
<comment type="similarity">
    <text evidence="2">Belongs to the GerABKC lipoprotein family.</text>
</comment>
<proteinExistence type="inferred from homology"/>
<comment type="subcellular location">
    <subcellularLocation>
        <location evidence="1">Membrane</location>
        <topology evidence="1">Lipid-anchor</topology>
    </subcellularLocation>
</comment>
<dbReference type="PANTHER" id="PTHR35789">
    <property type="entry name" value="SPORE GERMINATION PROTEIN B3"/>
    <property type="match status" value="1"/>
</dbReference>
<protein>
    <submittedName>
        <fullName evidence="11">Ger(X)C family germination protein</fullName>
    </submittedName>
</protein>
<accession>A0A3D9R2A4</accession>
<evidence type="ECO:0000256" key="3">
    <source>
        <dbReference type="ARBA" id="ARBA00022544"/>
    </source>
</evidence>
<feature type="signal peptide" evidence="8">
    <location>
        <begin position="1"/>
        <end position="18"/>
    </location>
</feature>
<dbReference type="GO" id="GO:0009847">
    <property type="term" value="P:spore germination"/>
    <property type="evidence" value="ECO:0007669"/>
    <property type="project" value="InterPro"/>
</dbReference>
<keyword evidence="7" id="KW-0449">Lipoprotein</keyword>
<name>A0A3D9R2A4_9BACL</name>
<dbReference type="NCBIfam" id="TIGR02887">
    <property type="entry name" value="spore_ger_x_C"/>
    <property type="match status" value="1"/>
</dbReference>
<evidence type="ECO:0000256" key="4">
    <source>
        <dbReference type="ARBA" id="ARBA00022729"/>
    </source>
</evidence>
<dbReference type="PROSITE" id="PS51257">
    <property type="entry name" value="PROKAR_LIPOPROTEIN"/>
    <property type="match status" value="1"/>
</dbReference>